<dbReference type="InterPro" id="IPR036890">
    <property type="entry name" value="HATPase_C_sf"/>
</dbReference>
<reference evidence="4 5" key="1">
    <citation type="submission" date="2019-08" db="EMBL/GenBank/DDBJ databases">
        <title>In-depth cultivation of the pig gut microbiome towards novel bacterial diversity and tailored functional studies.</title>
        <authorList>
            <person name="Wylensek D."/>
            <person name="Hitch T.C.A."/>
            <person name="Clavel T."/>
        </authorList>
    </citation>
    <scope>NUCLEOTIDE SEQUENCE [LARGE SCALE GENOMIC DNA]</scope>
    <source>
        <strain evidence="4 5">BL-389-WT-3D</strain>
    </source>
</reference>
<feature type="transmembrane region" description="Helical" evidence="2">
    <location>
        <begin position="93"/>
        <end position="115"/>
    </location>
</feature>
<feature type="coiled-coil region" evidence="1">
    <location>
        <begin position="217"/>
        <end position="247"/>
    </location>
</feature>
<dbReference type="CDD" id="cd16935">
    <property type="entry name" value="HATPase_AgrC-ComD-like"/>
    <property type="match status" value="1"/>
</dbReference>
<keyword evidence="2" id="KW-0812">Transmembrane</keyword>
<keyword evidence="2" id="KW-0472">Membrane</keyword>
<dbReference type="EMBL" id="VUMB01000001">
    <property type="protein sequence ID" value="MSS38826.1"/>
    <property type="molecule type" value="Genomic_DNA"/>
</dbReference>
<evidence type="ECO:0000313" key="4">
    <source>
        <dbReference type="EMBL" id="MSS38826.1"/>
    </source>
</evidence>
<name>A0A844F3W8_CLOSV</name>
<feature type="transmembrane region" description="Helical" evidence="2">
    <location>
        <begin position="41"/>
        <end position="58"/>
    </location>
</feature>
<evidence type="ECO:0000313" key="5">
    <source>
        <dbReference type="Proteomes" id="UP000462363"/>
    </source>
</evidence>
<accession>A0A844F3W8</accession>
<dbReference type="SUPFAM" id="SSF55874">
    <property type="entry name" value="ATPase domain of HSP90 chaperone/DNA topoisomerase II/histidine kinase"/>
    <property type="match status" value="1"/>
</dbReference>
<dbReference type="PANTHER" id="PTHR40448:SF1">
    <property type="entry name" value="TWO-COMPONENT SENSOR HISTIDINE KINASE"/>
    <property type="match status" value="1"/>
</dbReference>
<organism evidence="4 5">
    <name type="scientific">Clostridium scindens (strain JCM 10418 / VPI 12708)</name>
    <dbReference type="NCBI Taxonomy" id="29347"/>
    <lineage>
        <taxon>Bacteria</taxon>
        <taxon>Bacillati</taxon>
        <taxon>Bacillota</taxon>
        <taxon>Clostridia</taxon>
        <taxon>Lachnospirales</taxon>
        <taxon>Lachnospiraceae</taxon>
    </lineage>
</organism>
<feature type="transmembrane region" description="Helical" evidence="2">
    <location>
        <begin position="188"/>
        <end position="211"/>
    </location>
</feature>
<dbReference type="InterPro" id="IPR032834">
    <property type="entry name" value="NatK-like_C"/>
</dbReference>
<feature type="transmembrane region" description="Helical" evidence="2">
    <location>
        <begin position="64"/>
        <end position="81"/>
    </location>
</feature>
<sequence length="428" mass="49054">MGNQESVSTIMEVFSKCLYAFGLPFFCRLLYSVVPRKDGKFWTAVIGVSCYFLFGMTIFTNDMFNVTLDLLWFTALMLVAFKGRVVPKLESVAIFYPLIISLNFLIQDLLGVVYFSLDATLFASIFCHLSDAFLHILFWYVLYRLFRQRLFDISRLFDQNTWILLGTVCLASLVSITTVIYYAPAESYKIWLCALACIITNIGSLCLAGYFSNSIRLEAERNNLKLQQEYYEELERNQTEIRKLRHDMNHHLSVIKDLFYSENRMEAEEYFKEVESQIAVQNRVFCKNSIVNAVLNAKYSQAAGQGIDCFFHVDLHNIQSIDSVSLCSLFSNTLDNAIEASLKVRDPGARKISVKARSTDSGYFSYEISNQKANPIVEKNGHILSDKKDAKSHGLGIRNIREIIDRYNGTLDISYTEDTFTVTMLIRL</sequence>
<dbReference type="PANTHER" id="PTHR40448">
    <property type="entry name" value="TWO-COMPONENT SENSOR HISTIDINE KINASE"/>
    <property type="match status" value="1"/>
</dbReference>
<feature type="domain" description="Sensor histidine kinase NatK-like C-terminal" evidence="3">
    <location>
        <begin position="324"/>
        <end position="426"/>
    </location>
</feature>
<feature type="transmembrane region" description="Helical" evidence="2">
    <location>
        <begin position="121"/>
        <end position="142"/>
    </location>
</feature>
<protein>
    <submittedName>
        <fullName evidence="4">GHKL domain-containing protein</fullName>
    </submittedName>
</protein>
<dbReference type="Gene3D" id="3.30.565.10">
    <property type="entry name" value="Histidine kinase-like ATPase, C-terminal domain"/>
    <property type="match status" value="1"/>
</dbReference>
<dbReference type="Proteomes" id="UP000462363">
    <property type="component" value="Unassembled WGS sequence"/>
</dbReference>
<gene>
    <name evidence="4" type="ORF">FYJ37_00280</name>
</gene>
<comment type="caution">
    <text evidence="4">The sequence shown here is derived from an EMBL/GenBank/DDBJ whole genome shotgun (WGS) entry which is preliminary data.</text>
</comment>
<dbReference type="Pfam" id="PF14501">
    <property type="entry name" value="HATPase_c_5"/>
    <property type="match status" value="1"/>
</dbReference>
<keyword evidence="1" id="KW-0175">Coiled coil</keyword>
<dbReference type="GO" id="GO:0042802">
    <property type="term" value="F:identical protein binding"/>
    <property type="evidence" value="ECO:0007669"/>
    <property type="project" value="TreeGrafter"/>
</dbReference>
<evidence type="ECO:0000259" key="3">
    <source>
        <dbReference type="Pfam" id="PF14501"/>
    </source>
</evidence>
<feature type="transmembrane region" description="Helical" evidence="2">
    <location>
        <begin position="162"/>
        <end position="182"/>
    </location>
</feature>
<keyword evidence="2" id="KW-1133">Transmembrane helix</keyword>
<evidence type="ECO:0000256" key="1">
    <source>
        <dbReference type="SAM" id="Coils"/>
    </source>
</evidence>
<proteinExistence type="predicted"/>
<feature type="transmembrane region" description="Helical" evidence="2">
    <location>
        <begin position="13"/>
        <end position="34"/>
    </location>
</feature>
<evidence type="ECO:0000256" key="2">
    <source>
        <dbReference type="SAM" id="Phobius"/>
    </source>
</evidence>
<dbReference type="RefSeq" id="WP_154322439.1">
    <property type="nucleotide sequence ID" value="NZ_CP045695.1"/>
</dbReference>
<dbReference type="AlphaFoldDB" id="A0A844F3W8"/>